<dbReference type="EMBL" id="LT907975">
    <property type="protein sequence ID" value="SOB59696.1"/>
    <property type="molecule type" value="Genomic_DNA"/>
</dbReference>
<dbReference type="Proteomes" id="UP000219215">
    <property type="component" value="Chromosome DPRO"/>
</dbReference>
<protein>
    <submittedName>
        <fullName evidence="2">Uncharacterized protein</fullName>
    </submittedName>
</protein>
<keyword evidence="3" id="KW-1185">Reference proteome</keyword>
<proteinExistence type="predicted"/>
<reference evidence="3" key="1">
    <citation type="submission" date="2017-09" db="EMBL/GenBank/DDBJ databases">
        <authorList>
            <person name="Regsiter A."/>
            <person name="William W."/>
        </authorList>
    </citation>
    <scope>NUCLEOTIDE SEQUENCE [LARGE SCALE GENOMIC DNA]</scope>
    <source>
        <strain evidence="3">500-1</strain>
    </source>
</reference>
<evidence type="ECO:0000313" key="2">
    <source>
        <dbReference type="EMBL" id="SOB59696.1"/>
    </source>
</evidence>
<gene>
    <name evidence="2" type="ORF">DPRO_2786</name>
</gene>
<keyword evidence="1" id="KW-1133">Transmembrane helix</keyword>
<feature type="transmembrane region" description="Helical" evidence="1">
    <location>
        <begin position="32"/>
        <end position="52"/>
    </location>
</feature>
<name>A0A2C8FAM7_9BACT</name>
<organism evidence="2 3">
    <name type="scientific">Pseudodesulfovibrio profundus</name>
    <dbReference type="NCBI Taxonomy" id="57320"/>
    <lineage>
        <taxon>Bacteria</taxon>
        <taxon>Pseudomonadati</taxon>
        <taxon>Thermodesulfobacteriota</taxon>
        <taxon>Desulfovibrionia</taxon>
        <taxon>Desulfovibrionales</taxon>
        <taxon>Desulfovibrionaceae</taxon>
    </lineage>
</organism>
<keyword evidence="1" id="KW-0472">Membrane</keyword>
<keyword evidence="1" id="KW-0812">Transmembrane</keyword>
<accession>A0A2C8FAM7</accession>
<sequence>MARKMMINSRIAQASGGLLIFLSVPLGFYEAYLFAATTLIAGSTLLFIGKAID</sequence>
<dbReference type="KEGG" id="pprf:DPRO_2786"/>
<dbReference type="AlphaFoldDB" id="A0A2C8FAM7"/>
<evidence type="ECO:0000256" key="1">
    <source>
        <dbReference type="SAM" id="Phobius"/>
    </source>
</evidence>
<evidence type="ECO:0000313" key="3">
    <source>
        <dbReference type="Proteomes" id="UP000219215"/>
    </source>
</evidence>
<feature type="transmembrane region" description="Helical" evidence="1">
    <location>
        <begin position="7"/>
        <end position="26"/>
    </location>
</feature>